<keyword evidence="3 7" id="KW-0812">Transmembrane</keyword>
<keyword evidence="6 7" id="KW-0472">Membrane</keyword>
<feature type="transmembrane region" description="Helical" evidence="7">
    <location>
        <begin position="6"/>
        <end position="33"/>
    </location>
</feature>
<dbReference type="EMBL" id="QVXO01000002">
    <property type="protein sequence ID" value="RPJ93602.1"/>
    <property type="molecule type" value="Genomic_DNA"/>
</dbReference>
<dbReference type="InterPro" id="IPR003834">
    <property type="entry name" value="Cyt_c_assmbl_TM_dom"/>
</dbReference>
<dbReference type="Pfam" id="PF02683">
    <property type="entry name" value="DsbD_TM"/>
    <property type="match status" value="1"/>
</dbReference>
<proteinExistence type="inferred from homology"/>
<feature type="transmembrane region" description="Helical" evidence="7">
    <location>
        <begin position="90"/>
        <end position="111"/>
    </location>
</feature>
<dbReference type="InterPro" id="IPR051790">
    <property type="entry name" value="Cytochrome_c-biogenesis_DsbD"/>
</dbReference>
<feature type="transmembrane region" description="Helical" evidence="7">
    <location>
        <begin position="132"/>
        <end position="159"/>
    </location>
</feature>
<comment type="subcellular location">
    <subcellularLocation>
        <location evidence="1">Membrane</location>
        <topology evidence="1">Multi-pass membrane protein</topology>
    </subcellularLocation>
</comment>
<evidence type="ECO:0000256" key="7">
    <source>
        <dbReference type="SAM" id="Phobius"/>
    </source>
</evidence>
<feature type="transmembrane region" description="Helical" evidence="7">
    <location>
        <begin position="54"/>
        <end position="78"/>
    </location>
</feature>
<keyword evidence="4" id="KW-0201">Cytochrome c-type biogenesis</keyword>
<evidence type="ECO:0000256" key="3">
    <source>
        <dbReference type="ARBA" id="ARBA00022692"/>
    </source>
</evidence>
<comment type="caution">
    <text evidence="9">The sequence shown here is derived from an EMBL/GenBank/DDBJ whole genome shotgun (WGS) entry which is preliminary data.</text>
</comment>
<sequence length="244" mass="25306">MLDLSLVGFATAFIAGTASFLSPCVLPLVPGYLSYIAGGSGASADDGRTLRWRMLGLAACFVAGFSAVFVIFGASVTALSRLLLSYRYELNLAAGAIIALAGLMLLGVLRLPAWTQRYYRFDPAGKGSPGSAAVLGLAFGFGWTPCIGPILAGILALGAASASVGQGAALLGVYALGLGVPFLAAAWFMSPFLRRMQGLKRAGQILRILTGLILIVMGWAIATGQLARFAIWMLLTFPALGRLG</sequence>
<dbReference type="RefSeq" id="WP_118931557.1">
    <property type="nucleotide sequence ID" value="NZ_CP061008.1"/>
</dbReference>
<accession>A0A424WK74</accession>
<protein>
    <submittedName>
        <fullName evidence="9">Cytochrome C biogenesis protein</fullName>
    </submittedName>
</protein>
<evidence type="ECO:0000256" key="5">
    <source>
        <dbReference type="ARBA" id="ARBA00022989"/>
    </source>
</evidence>
<dbReference type="GO" id="GO:0017004">
    <property type="term" value="P:cytochrome complex assembly"/>
    <property type="evidence" value="ECO:0007669"/>
    <property type="project" value="UniProtKB-KW"/>
</dbReference>
<dbReference type="GO" id="GO:0016020">
    <property type="term" value="C:membrane"/>
    <property type="evidence" value="ECO:0007669"/>
    <property type="project" value="UniProtKB-SubCell"/>
</dbReference>
<evidence type="ECO:0000256" key="4">
    <source>
        <dbReference type="ARBA" id="ARBA00022748"/>
    </source>
</evidence>
<dbReference type="Proteomes" id="UP000285324">
    <property type="component" value="Unassembled WGS sequence"/>
</dbReference>
<evidence type="ECO:0000259" key="8">
    <source>
        <dbReference type="Pfam" id="PF02683"/>
    </source>
</evidence>
<feature type="transmembrane region" description="Helical" evidence="7">
    <location>
        <begin position="205"/>
        <end position="235"/>
    </location>
</feature>
<dbReference type="PANTHER" id="PTHR31272">
    <property type="entry name" value="CYTOCHROME C-TYPE BIOGENESIS PROTEIN HI_1454-RELATED"/>
    <property type="match status" value="1"/>
</dbReference>
<organism evidence="9 10">
    <name type="scientific">Alcaligenes xylosoxydans xylosoxydans</name>
    <name type="common">Achromobacter xylosoxidans</name>
    <dbReference type="NCBI Taxonomy" id="85698"/>
    <lineage>
        <taxon>Bacteria</taxon>
        <taxon>Pseudomonadati</taxon>
        <taxon>Pseudomonadota</taxon>
        <taxon>Betaproteobacteria</taxon>
        <taxon>Burkholderiales</taxon>
        <taxon>Alcaligenaceae</taxon>
        <taxon>Achromobacter</taxon>
    </lineage>
</organism>
<dbReference type="AlphaFoldDB" id="A0A424WK74"/>
<evidence type="ECO:0000313" key="10">
    <source>
        <dbReference type="Proteomes" id="UP000285324"/>
    </source>
</evidence>
<evidence type="ECO:0000256" key="1">
    <source>
        <dbReference type="ARBA" id="ARBA00004141"/>
    </source>
</evidence>
<dbReference type="PANTHER" id="PTHR31272:SF4">
    <property type="entry name" value="CYTOCHROME C-TYPE BIOGENESIS PROTEIN HI_1454-RELATED"/>
    <property type="match status" value="1"/>
</dbReference>
<evidence type="ECO:0000313" key="9">
    <source>
        <dbReference type="EMBL" id="RPJ93602.1"/>
    </source>
</evidence>
<evidence type="ECO:0000256" key="2">
    <source>
        <dbReference type="ARBA" id="ARBA00006143"/>
    </source>
</evidence>
<name>A0A424WK74_ALCXX</name>
<keyword evidence="5 7" id="KW-1133">Transmembrane helix</keyword>
<feature type="domain" description="Cytochrome C biogenesis protein transmembrane" evidence="8">
    <location>
        <begin position="10"/>
        <end position="196"/>
    </location>
</feature>
<feature type="transmembrane region" description="Helical" evidence="7">
    <location>
        <begin position="171"/>
        <end position="193"/>
    </location>
</feature>
<comment type="similarity">
    <text evidence="2">Belongs to the DsbD family.</text>
</comment>
<dbReference type="OrthoDB" id="9811352at2"/>
<evidence type="ECO:0000256" key="6">
    <source>
        <dbReference type="ARBA" id="ARBA00023136"/>
    </source>
</evidence>
<gene>
    <name evidence="9" type="ORF">DY367_02260</name>
</gene>
<reference evidence="9 10" key="1">
    <citation type="submission" date="2018-08" db="EMBL/GenBank/DDBJ databases">
        <title>Achromobacter xylosoxidans Genome sequencing and assembly.</title>
        <authorList>
            <person name="Wang R."/>
            <person name="Rensing C."/>
            <person name="Li Y."/>
        </authorList>
    </citation>
    <scope>NUCLEOTIDE SEQUENCE [LARGE SCALE GENOMIC DNA]</scope>
    <source>
        <strain evidence="9 10">GD003A</strain>
    </source>
</reference>